<feature type="non-terminal residue" evidence="1">
    <location>
        <position position="81"/>
    </location>
</feature>
<keyword evidence="2" id="KW-1185">Reference proteome</keyword>
<evidence type="ECO:0000313" key="2">
    <source>
        <dbReference type="Proteomes" id="UP001145114"/>
    </source>
</evidence>
<dbReference type="Proteomes" id="UP001145114">
    <property type="component" value="Unassembled WGS sequence"/>
</dbReference>
<proteinExistence type="predicted"/>
<reference evidence="1" key="1">
    <citation type="submission" date="2022-06" db="EMBL/GenBank/DDBJ databases">
        <title>Phylogenomic reconstructions and comparative analyses of Kickxellomycotina fungi.</title>
        <authorList>
            <person name="Reynolds N.K."/>
            <person name="Stajich J.E."/>
            <person name="Barry K."/>
            <person name="Grigoriev I.V."/>
            <person name="Crous P."/>
            <person name="Smith M.E."/>
        </authorList>
    </citation>
    <scope>NUCLEOTIDE SEQUENCE</scope>
    <source>
        <strain evidence="1">RSA 2271</strain>
    </source>
</reference>
<name>A0ACC1HL42_9FUNG</name>
<dbReference type="EMBL" id="JAMZIH010002723">
    <property type="protein sequence ID" value="KAJ1677263.1"/>
    <property type="molecule type" value="Genomic_DNA"/>
</dbReference>
<organism evidence="1 2">
    <name type="scientific">Spiromyces aspiralis</name>
    <dbReference type="NCBI Taxonomy" id="68401"/>
    <lineage>
        <taxon>Eukaryota</taxon>
        <taxon>Fungi</taxon>
        <taxon>Fungi incertae sedis</taxon>
        <taxon>Zoopagomycota</taxon>
        <taxon>Kickxellomycotina</taxon>
        <taxon>Kickxellomycetes</taxon>
        <taxon>Kickxellales</taxon>
        <taxon>Kickxellaceae</taxon>
        <taxon>Spiromyces</taxon>
    </lineage>
</organism>
<evidence type="ECO:0000313" key="1">
    <source>
        <dbReference type="EMBL" id="KAJ1677263.1"/>
    </source>
</evidence>
<comment type="caution">
    <text evidence="1">The sequence shown here is derived from an EMBL/GenBank/DDBJ whole genome shotgun (WGS) entry which is preliminary data.</text>
</comment>
<protein>
    <submittedName>
        <fullName evidence="1">Uncharacterized protein</fullName>
    </submittedName>
</protein>
<accession>A0ACC1HL42</accession>
<gene>
    <name evidence="1" type="ORF">EV182_006530</name>
</gene>
<sequence>MVFVQTIAYRPSTASGMGKYAATAAATASNDTSTSASIKAENLPPLPTKDLPPSGIVAVRNFIGGEWVDPSTGEYVTVDNP</sequence>